<dbReference type="InterPro" id="IPR043502">
    <property type="entry name" value="DNA/RNA_pol_sf"/>
</dbReference>
<evidence type="ECO:0000313" key="2">
    <source>
        <dbReference type="EMBL" id="GBN20128.1"/>
    </source>
</evidence>
<reference evidence="2 3" key="1">
    <citation type="journal article" date="2019" name="Sci. Rep.">
        <title>Orb-weaving spider Araneus ventricosus genome elucidates the spidroin gene catalogue.</title>
        <authorList>
            <person name="Kono N."/>
            <person name="Nakamura H."/>
            <person name="Ohtoshi R."/>
            <person name="Moran D.A.P."/>
            <person name="Shinohara A."/>
            <person name="Yoshida Y."/>
            <person name="Fujiwara M."/>
            <person name="Mori M."/>
            <person name="Tomita M."/>
            <person name="Arakawa K."/>
        </authorList>
    </citation>
    <scope>NUCLEOTIDE SEQUENCE [LARGE SCALE GENOMIC DNA]</scope>
</reference>
<comment type="caution">
    <text evidence="2">The sequence shown here is derived from an EMBL/GenBank/DDBJ whole genome shotgun (WGS) entry which is preliminary data.</text>
</comment>
<dbReference type="InterPro" id="IPR000477">
    <property type="entry name" value="RT_dom"/>
</dbReference>
<dbReference type="Proteomes" id="UP000499080">
    <property type="component" value="Unassembled WGS sequence"/>
</dbReference>
<dbReference type="Gene3D" id="3.30.70.270">
    <property type="match status" value="2"/>
</dbReference>
<sequence>MYDFITPARDEIQGLEKHKRVLKVASEYGLEINFKKFQFLKRKIEFLGYVIEEDTIHPSPSKTTVVQNFPQPQSIKQMQSFLSLRGYFRKFLSVYTKIAKSLIDTLHYGVEFEFEPMQRQVFDGLRELLCQSPVLNIFQQGKQLELHTDASSTTTVTSVLEQCFYDTQMKDNYIIYTT</sequence>
<evidence type="ECO:0000313" key="3">
    <source>
        <dbReference type="Proteomes" id="UP000499080"/>
    </source>
</evidence>
<dbReference type="PANTHER" id="PTHR33064">
    <property type="entry name" value="POL PROTEIN"/>
    <property type="match status" value="1"/>
</dbReference>
<dbReference type="InterPro" id="IPR043128">
    <property type="entry name" value="Rev_trsase/Diguanyl_cyclase"/>
</dbReference>
<name>A0A4Y2LZ92_ARAVE</name>
<organism evidence="2 3">
    <name type="scientific">Araneus ventricosus</name>
    <name type="common">Orbweaver spider</name>
    <name type="synonym">Epeira ventricosa</name>
    <dbReference type="NCBI Taxonomy" id="182803"/>
    <lineage>
        <taxon>Eukaryota</taxon>
        <taxon>Metazoa</taxon>
        <taxon>Ecdysozoa</taxon>
        <taxon>Arthropoda</taxon>
        <taxon>Chelicerata</taxon>
        <taxon>Arachnida</taxon>
        <taxon>Araneae</taxon>
        <taxon>Araneomorphae</taxon>
        <taxon>Entelegynae</taxon>
        <taxon>Araneoidea</taxon>
        <taxon>Araneidae</taxon>
        <taxon>Araneus</taxon>
    </lineage>
</organism>
<protein>
    <recommendedName>
        <fullName evidence="1">Reverse transcriptase domain-containing protein</fullName>
    </recommendedName>
</protein>
<dbReference type="SUPFAM" id="SSF56672">
    <property type="entry name" value="DNA/RNA polymerases"/>
    <property type="match status" value="1"/>
</dbReference>
<evidence type="ECO:0000259" key="1">
    <source>
        <dbReference type="PROSITE" id="PS50878"/>
    </source>
</evidence>
<proteinExistence type="predicted"/>
<feature type="domain" description="Reverse transcriptase" evidence="1">
    <location>
        <begin position="1"/>
        <end position="51"/>
    </location>
</feature>
<accession>A0A4Y2LZ92</accession>
<dbReference type="GO" id="GO:0071897">
    <property type="term" value="P:DNA biosynthetic process"/>
    <property type="evidence" value="ECO:0007669"/>
    <property type="project" value="UniProtKB-ARBA"/>
</dbReference>
<dbReference type="PROSITE" id="PS50878">
    <property type="entry name" value="RT_POL"/>
    <property type="match status" value="1"/>
</dbReference>
<dbReference type="AlphaFoldDB" id="A0A4Y2LZ92"/>
<dbReference type="InterPro" id="IPR051320">
    <property type="entry name" value="Viral_Replic_Matur_Polypro"/>
</dbReference>
<dbReference type="PANTHER" id="PTHR33064:SF37">
    <property type="entry name" value="RIBONUCLEASE H"/>
    <property type="match status" value="1"/>
</dbReference>
<gene>
    <name evidence="2" type="ORF">AVEN_46023_1</name>
</gene>
<dbReference type="OrthoDB" id="6432266at2759"/>
<dbReference type="EMBL" id="BGPR01006572">
    <property type="protein sequence ID" value="GBN20128.1"/>
    <property type="molecule type" value="Genomic_DNA"/>
</dbReference>
<keyword evidence="3" id="KW-1185">Reference proteome</keyword>